<dbReference type="PANTHER" id="PTHR36116">
    <property type="entry name" value="UPF0060 MEMBRANE PROTEIN YNFA"/>
    <property type="match status" value="1"/>
</dbReference>
<dbReference type="GO" id="GO:0005886">
    <property type="term" value="C:plasma membrane"/>
    <property type="evidence" value="ECO:0007669"/>
    <property type="project" value="UniProtKB-SubCell"/>
</dbReference>
<protein>
    <submittedName>
        <fullName evidence="6">Uncharacterized protein</fullName>
    </submittedName>
</protein>
<keyword evidence="2 5" id="KW-0812">Transmembrane</keyword>
<reference evidence="6 7" key="1">
    <citation type="submission" date="2019-04" db="EMBL/GenBank/DDBJ databases">
        <title>Genome of a novel bacterium Candidatus Jettenia ecosi reconstructed from metagenome of an anammox bioreactor.</title>
        <authorList>
            <person name="Mardanov A.V."/>
            <person name="Beletsky A.V."/>
            <person name="Ravin N.V."/>
            <person name="Botchkova E.A."/>
            <person name="Litti Y.V."/>
            <person name="Nozhevnikova A.N."/>
        </authorList>
    </citation>
    <scope>NUCLEOTIDE SEQUENCE [LARGE SCALE GENOMIC DNA]</scope>
    <source>
        <strain evidence="6">J2</strain>
    </source>
</reference>
<dbReference type="Proteomes" id="UP000319783">
    <property type="component" value="Unassembled WGS sequence"/>
</dbReference>
<proteinExistence type="inferred from homology"/>
<evidence type="ECO:0000256" key="4">
    <source>
        <dbReference type="ARBA" id="ARBA00023136"/>
    </source>
</evidence>
<dbReference type="AlphaFoldDB" id="A0A533QCW5"/>
<keyword evidence="1 5" id="KW-1003">Cell membrane</keyword>
<evidence type="ECO:0000313" key="7">
    <source>
        <dbReference type="Proteomes" id="UP000319783"/>
    </source>
</evidence>
<organism evidence="6 7">
    <name type="scientific">Candidatus Jettenia ecosi</name>
    <dbReference type="NCBI Taxonomy" id="2494326"/>
    <lineage>
        <taxon>Bacteria</taxon>
        <taxon>Pseudomonadati</taxon>
        <taxon>Planctomycetota</taxon>
        <taxon>Candidatus Brocadiia</taxon>
        <taxon>Candidatus Brocadiales</taxon>
        <taxon>Candidatus Brocadiaceae</taxon>
        <taxon>Candidatus Jettenia</taxon>
    </lineage>
</organism>
<dbReference type="Pfam" id="PF02694">
    <property type="entry name" value="UPF0060"/>
    <property type="match status" value="1"/>
</dbReference>
<comment type="similarity">
    <text evidence="5">Belongs to the UPF0060 family.</text>
</comment>
<dbReference type="EMBL" id="SULG01000022">
    <property type="protein sequence ID" value="TLD42309.1"/>
    <property type="molecule type" value="Genomic_DNA"/>
</dbReference>
<evidence type="ECO:0000256" key="3">
    <source>
        <dbReference type="ARBA" id="ARBA00022989"/>
    </source>
</evidence>
<evidence type="ECO:0000313" key="6">
    <source>
        <dbReference type="EMBL" id="TLD42309.1"/>
    </source>
</evidence>
<dbReference type="HAMAP" id="MF_00010">
    <property type="entry name" value="UPF0060"/>
    <property type="match status" value="1"/>
</dbReference>
<dbReference type="InterPro" id="IPR037185">
    <property type="entry name" value="EmrE-like"/>
</dbReference>
<gene>
    <name evidence="6" type="ORF">JETT_1341</name>
</gene>
<keyword evidence="4 5" id="KW-0472">Membrane</keyword>
<sequence length="112" mass="12549">MEKITMVKSLLFFVLAGFCEIGGGYLVWLWLREGKNIWYGLFGAIVLVIYGIIPTFQPASFGRVYAAYGGVFIVLSIFWGWKVDKISPDTFDLIGGLIALIGVCIIMYWPRG</sequence>
<dbReference type="InterPro" id="IPR003844">
    <property type="entry name" value="UPF0060"/>
</dbReference>
<name>A0A533QCW5_9BACT</name>
<keyword evidence="3 5" id="KW-1133">Transmembrane helix</keyword>
<feature type="transmembrane region" description="Helical" evidence="5">
    <location>
        <begin position="93"/>
        <end position="110"/>
    </location>
</feature>
<feature type="transmembrane region" description="Helical" evidence="5">
    <location>
        <begin position="37"/>
        <end position="53"/>
    </location>
</feature>
<feature type="transmembrane region" description="Helical" evidence="5">
    <location>
        <begin position="65"/>
        <end position="81"/>
    </location>
</feature>
<dbReference type="NCBIfam" id="NF002586">
    <property type="entry name" value="PRK02237.1"/>
    <property type="match status" value="1"/>
</dbReference>
<accession>A0A533QCW5</accession>
<comment type="subcellular location">
    <subcellularLocation>
        <location evidence="5">Cell membrane</location>
        <topology evidence="5">Multi-pass membrane protein</topology>
    </subcellularLocation>
</comment>
<evidence type="ECO:0000256" key="1">
    <source>
        <dbReference type="ARBA" id="ARBA00022475"/>
    </source>
</evidence>
<evidence type="ECO:0000256" key="2">
    <source>
        <dbReference type="ARBA" id="ARBA00022692"/>
    </source>
</evidence>
<evidence type="ECO:0000256" key="5">
    <source>
        <dbReference type="HAMAP-Rule" id="MF_00010"/>
    </source>
</evidence>
<comment type="caution">
    <text evidence="6">The sequence shown here is derived from an EMBL/GenBank/DDBJ whole genome shotgun (WGS) entry which is preliminary data.</text>
</comment>
<feature type="transmembrane region" description="Helical" evidence="5">
    <location>
        <begin position="12"/>
        <end position="31"/>
    </location>
</feature>
<dbReference type="SUPFAM" id="SSF103481">
    <property type="entry name" value="Multidrug resistance efflux transporter EmrE"/>
    <property type="match status" value="1"/>
</dbReference>
<dbReference type="PANTHER" id="PTHR36116:SF1">
    <property type="entry name" value="UPF0060 MEMBRANE PROTEIN YNFA"/>
    <property type="match status" value="1"/>
</dbReference>